<dbReference type="EMBL" id="CH474030">
    <property type="protein sequence ID" value="EDL87445.1"/>
    <property type="molecule type" value="Genomic_DNA"/>
</dbReference>
<proteinExistence type="predicted"/>
<accession>A6K9F2</accession>
<gene>
    <name evidence="1" type="ORF">rCG_45339</name>
</gene>
<dbReference type="Proteomes" id="UP000234681">
    <property type="component" value="Chromosome 17"/>
</dbReference>
<reference evidence="2" key="1">
    <citation type="submission" date="2005-09" db="EMBL/GenBank/DDBJ databases">
        <authorList>
            <person name="Mural R.J."/>
            <person name="Li P.W."/>
            <person name="Adams M.D."/>
            <person name="Amanatides P.G."/>
            <person name="Baden-Tillson H."/>
            <person name="Barnstead M."/>
            <person name="Chin S.H."/>
            <person name="Dew I."/>
            <person name="Evans C.A."/>
            <person name="Ferriera S."/>
            <person name="Flanigan M."/>
            <person name="Fosler C."/>
            <person name="Glodek A."/>
            <person name="Gu Z."/>
            <person name="Holt R.A."/>
            <person name="Jennings D."/>
            <person name="Kraft C.L."/>
            <person name="Lu F."/>
            <person name="Nguyen T."/>
            <person name="Nusskern D.R."/>
            <person name="Pfannkoch C.M."/>
            <person name="Sitter C."/>
            <person name="Sutton G.G."/>
            <person name="Venter J.C."/>
            <person name="Wang Z."/>
            <person name="Woodage T."/>
            <person name="Zheng X.H."/>
            <person name="Zhong F."/>
        </authorList>
    </citation>
    <scope>NUCLEOTIDE SEQUENCE [LARGE SCALE GENOMIC DNA]</scope>
    <source>
        <strain>BN</strain>
        <strain evidence="2">Sprague-Dawley</strain>
    </source>
</reference>
<evidence type="ECO:0000313" key="1">
    <source>
        <dbReference type="EMBL" id="EDL87445.1"/>
    </source>
</evidence>
<organism evidence="1 2">
    <name type="scientific">Rattus norvegicus</name>
    <name type="common">Rat</name>
    <dbReference type="NCBI Taxonomy" id="10116"/>
    <lineage>
        <taxon>Eukaryota</taxon>
        <taxon>Metazoa</taxon>
        <taxon>Chordata</taxon>
        <taxon>Craniata</taxon>
        <taxon>Vertebrata</taxon>
        <taxon>Euteleostomi</taxon>
        <taxon>Mammalia</taxon>
        <taxon>Eutheria</taxon>
        <taxon>Euarchontoglires</taxon>
        <taxon>Glires</taxon>
        <taxon>Rodentia</taxon>
        <taxon>Myomorpha</taxon>
        <taxon>Muroidea</taxon>
        <taxon>Muridae</taxon>
        <taxon>Murinae</taxon>
        <taxon>Rattus</taxon>
    </lineage>
</organism>
<protein>
    <submittedName>
        <fullName evidence="1">RCG45339</fullName>
    </submittedName>
</protein>
<dbReference type="AlphaFoldDB" id="A6K9F2"/>
<evidence type="ECO:0000313" key="2">
    <source>
        <dbReference type="Proteomes" id="UP000234681"/>
    </source>
</evidence>
<feature type="non-terminal residue" evidence="1">
    <location>
        <position position="64"/>
    </location>
</feature>
<name>A6K9F2_RAT</name>
<sequence>MGPGPFPLPRWFSFPVIWSWKRLWNITWSSFTQEISCSCEKILTHFFVCLFLKILPSSAPPPPR</sequence>